<dbReference type="GO" id="GO:0005524">
    <property type="term" value="F:ATP binding"/>
    <property type="evidence" value="ECO:0007669"/>
    <property type="project" value="UniProtKB-KW"/>
</dbReference>
<dbReference type="EMBL" id="JAAGKO020000027">
    <property type="protein sequence ID" value="MDI5964776.1"/>
    <property type="molecule type" value="Genomic_DNA"/>
</dbReference>
<keyword evidence="4" id="KW-0067">ATP-binding</keyword>
<keyword evidence="4" id="KW-0547">Nucleotide-binding</keyword>
<evidence type="ECO:0000313" key="5">
    <source>
        <dbReference type="Proteomes" id="UP001156398"/>
    </source>
</evidence>
<keyword evidence="5" id="KW-1185">Reference proteome</keyword>
<keyword evidence="1" id="KW-0808">Transferase</keyword>
<gene>
    <name evidence="3" type="ORF">POF43_018955</name>
    <name evidence="4" type="ORF">POF50_027870</name>
</gene>
<dbReference type="InterPro" id="IPR003594">
    <property type="entry name" value="HATPase_dom"/>
</dbReference>
<evidence type="ECO:0000313" key="3">
    <source>
        <dbReference type="EMBL" id="MDI5964776.1"/>
    </source>
</evidence>
<dbReference type="InterPro" id="IPR036890">
    <property type="entry name" value="HATPase_C_sf"/>
</dbReference>
<evidence type="ECO:0000259" key="2">
    <source>
        <dbReference type="Pfam" id="PF13581"/>
    </source>
</evidence>
<dbReference type="GO" id="GO:0004674">
    <property type="term" value="F:protein serine/threonine kinase activity"/>
    <property type="evidence" value="ECO:0007669"/>
    <property type="project" value="UniProtKB-KW"/>
</dbReference>
<dbReference type="PANTHER" id="PTHR35526:SF3">
    <property type="entry name" value="ANTI-SIGMA-F FACTOR RSBW"/>
    <property type="match status" value="1"/>
</dbReference>
<dbReference type="RefSeq" id="WP_271316096.1">
    <property type="nucleotide sequence ID" value="NZ_JAAGKO020000027.1"/>
</dbReference>
<dbReference type="EMBL" id="JABXJJ020000041">
    <property type="protein sequence ID" value="MDI5973118.1"/>
    <property type="molecule type" value="Genomic_DNA"/>
</dbReference>
<dbReference type="PANTHER" id="PTHR35526">
    <property type="entry name" value="ANTI-SIGMA-F FACTOR RSBW-RELATED"/>
    <property type="match status" value="1"/>
</dbReference>
<dbReference type="CDD" id="cd16936">
    <property type="entry name" value="HATPase_RsbW-like"/>
    <property type="match status" value="1"/>
</dbReference>
<feature type="domain" description="Histidine kinase/HSP90-like ATPase" evidence="2">
    <location>
        <begin position="20"/>
        <end position="136"/>
    </location>
</feature>
<accession>A0AA90H961</accession>
<reference evidence="4 5" key="1">
    <citation type="submission" date="2023-05" db="EMBL/GenBank/DDBJ databases">
        <title>Streptantibioticus silvisoli sp. nov., acidotolerant actinomycetes 1 from pine litter.</title>
        <authorList>
            <person name="Swiecimska M."/>
            <person name="Golinska P."/>
            <person name="Sangal V."/>
            <person name="Wachnowicz B."/>
            <person name="Goodfellow M."/>
        </authorList>
    </citation>
    <scope>NUCLEOTIDE SEQUENCE</scope>
    <source>
        <strain evidence="4">SL13</strain>
        <strain evidence="3 5">SL54</strain>
    </source>
</reference>
<dbReference type="Pfam" id="PF13581">
    <property type="entry name" value="HATPase_c_2"/>
    <property type="match status" value="1"/>
</dbReference>
<dbReference type="Gene3D" id="3.30.565.10">
    <property type="entry name" value="Histidine kinase-like ATPase, C-terminal domain"/>
    <property type="match status" value="1"/>
</dbReference>
<evidence type="ECO:0000256" key="1">
    <source>
        <dbReference type="ARBA" id="ARBA00022527"/>
    </source>
</evidence>
<evidence type="ECO:0000313" key="4">
    <source>
        <dbReference type="EMBL" id="MDI5973118.1"/>
    </source>
</evidence>
<dbReference type="AlphaFoldDB" id="A0AA90H961"/>
<keyword evidence="1" id="KW-0723">Serine/threonine-protein kinase</keyword>
<dbReference type="Proteomes" id="UP001156398">
    <property type="component" value="Unassembled WGS sequence"/>
</dbReference>
<dbReference type="InterPro" id="IPR050267">
    <property type="entry name" value="Anti-sigma-factor_SerPK"/>
</dbReference>
<comment type="caution">
    <text evidence="4">The sequence shown here is derived from an EMBL/GenBank/DDBJ whole genome shotgun (WGS) entry which is preliminary data.</text>
</comment>
<name>A0AA90H961_9ACTN</name>
<sequence length="187" mass="20222">MQLLVNRLKCAATVTAPGCARAFVNHTLRSWLLENLVDDAEVIVSELVTNAVEATGITDPNPTYADLERLALLAVQVRVAGETLFIEVWDNDSNKPASPPPSAKEHDEVGRGLAIVQALSKGYGAMTMKKGGKIIWAELDAGPEIAAVPQVKPTPLPRGYRRVVFSEARQPCQHAQADLALMDQITE</sequence>
<protein>
    <submittedName>
        <fullName evidence="4">ATP-binding protein</fullName>
    </submittedName>
</protein>
<keyword evidence="1" id="KW-0418">Kinase</keyword>
<proteinExistence type="predicted"/>
<organism evidence="4">
    <name type="scientific">Streptantibioticus silvisoli</name>
    <dbReference type="NCBI Taxonomy" id="2705255"/>
    <lineage>
        <taxon>Bacteria</taxon>
        <taxon>Bacillati</taxon>
        <taxon>Actinomycetota</taxon>
        <taxon>Actinomycetes</taxon>
        <taxon>Kitasatosporales</taxon>
        <taxon>Streptomycetaceae</taxon>
        <taxon>Streptantibioticus</taxon>
    </lineage>
</organism>
<dbReference type="SUPFAM" id="SSF55874">
    <property type="entry name" value="ATPase domain of HSP90 chaperone/DNA topoisomerase II/histidine kinase"/>
    <property type="match status" value="1"/>
</dbReference>